<dbReference type="PROSITE" id="PS50126">
    <property type="entry name" value="S1"/>
    <property type="match status" value="1"/>
</dbReference>
<dbReference type="InterPro" id="IPR048565">
    <property type="entry name" value="S1_RRP4"/>
</dbReference>
<dbReference type="InterPro" id="IPR012340">
    <property type="entry name" value="NA-bd_OB-fold"/>
</dbReference>
<dbReference type="SUPFAM" id="SSF54791">
    <property type="entry name" value="Eukaryotic type KH-domain (KH-domain type I)"/>
    <property type="match status" value="1"/>
</dbReference>
<dbReference type="SMART" id="SM00316">
    <property type="entry name" value="S1"/>
    <property type="match status" value="1"/>
</dbReference>
<proteinExistence type="inferred from homology"/>
<dbReference type="CDD" id="cd05789">
    <property type="entry name" value="S1_Rrp4"/>
    <property type="match status" value="1"/>
</dbReference>
<dbReference type="GO" id="GO:0005737">
    <property type="term" value="C:cytoplasm"/>
    <property type="evidence" value="ECO:0007669"/>
    <property type="project" value="UniProtKB-SubCell"/>
</dbReference>
<dbReference type="GO" id="GO:0000178">
    <property type="term" value="C:exosome (RNase complex)"/>
    <property type="evidence" value="ECO:0007669"/>
    <property type="project" value="UniProtKB-KW"/>
</dbReference>
<dbReference type="InterPro" id="IPR026699">
    <property type="entry name" value="Exosome_RNA_bind1/RRP40/RRP4"/>
</dbReference>
<dbReference type="SUPFAM" id="SSF110324">
    <property type="entry name" value="Ribosomal L27 protein-like"/>
    <property type="match status" value="1"/>
</dbReference>
<dbReference type="GO" id="GO:0071051">
    <property type="term" value="P:poly(A)-dependent snoRNA 3'-end processing"/>
    <property type="evidence" value="ECO:0007669"/>
    <property type="project" value="TreeGrafter"/>
</dbReference>
<sequence>MNEISKPMLYVQQRDIVLPGDLIAEGKLETTSIYVYKEGNRYYSSVVGMVEVKDDKIALTPMEHAYIPRPNDMVIGLITDVGPTYWEVDINSPYEGQLPVGETILRQTQATVDTLRKFLGIGDQVLLKVIAFDRLKDPVLSMRGKGLGKITVGKVIEISSMTASILLFRKRSLVETIAKETGTAIFVGNNARIWISGGEPLMEDLAILALKKIDTPDMSSISISDIVDYIREEKAKRVKQNG</sequence>
<keyword evidence="3 4" id="KW-0694">RNA-binding</keyword>
<comment type="subcellular location">
    <subcellularLocation>
        <location evidence="4">Cytoplasm</location>
    </subcellularLocation>
</comment>
<dbReference type="SUPFAM" id="SSF50249">
    <property type="entry name" value="Nucleic acid-binding proteins"/>
    <property type="match status" value="1"/>
</dbReference>
<reference evidence="6" key="1">
    <citation type="journal article" date="2020" name="mSystems">
        <title>Genome- and Community-Level Interaction Insights into Carbon Utilization and Element Cycling Functions of Hydrothermarchaeota in Hydrothermal Sediment.</title>
        <authorList>
            <person name="Zhou Z."/>
            <person name="Liu Y."/>
            <person name="Xu W."/>
            <person name="Pan J."/>
            <person name="Luo Z.H."/>
            <person name="Li M."/>
        </authorList>
    </citation>
    <scope>NUCLEOTIDE SEQUENCE [LARGE SCALE GENOMIC DNA]</scope>
    <source>
        <strain evidence="6">SpSt-885</strain>
    </source>
</reference>
<dbReference type="AlphaFoldDB" id="A0A7J3SKZ9"/>
<dbReference type="Pfam" id="PF22625">
    <property type="entry name" value="ECR1_N_2"/>
    <property type="match status" value="1"/>
</dbReference>
<dbReference type="InterPro" id="IPR003029">
    <property type="entry name" value="S1_domain"/>
</dbReference>
<evidence type="ECO:0000256" key="3">
    <source>
        <dbReference type="ARBA" id="ARBA00022884"/>
    </source>
</evidence>
<dbReference type="Gene3D" id="2.40.50.140">
    <property type="entry name" value="Nucleic acid-binding proteins"/>
    <property type="match status" value="1"/>
</dbReference>
<evidence type="ECO:0000256" key="2">
    <source>
        <dbReference type="ARBA" id="ARBA00022835"/>
    </source>
</evidence>
<feature type="domain" description="S1 motif" evidence="5">
    <location>
        <begin position="71"/>
        <end position="143"/>
    </location>
</feature>
<dbReference type="NCBIfam" id="NF003181">
    <property type="entry name" value="PRK04163.1-1"/>
    <property type="match status" value="1"/>
</dbReference>
<evidence type="ECO:0000256" key="1">
    <source>
        <dbReference type="ARBA" id="ARBA00022490"/>
    </source>
</evidence>
<dbReference type="HAMAP" id="MF_00623">
    <property type="entry name" value="Exosome_Rrp4"/>
    <property type="match status" value="1"/>
</dbReference>
<evidence type="ECO:0000259" key="5">
    <source>
        <dbReference type="PROSITE" id="PS50126"/>
    </source>
</evidence>
<evidence type="ECO:0000313" key="6">
    <source>
        <dbReference type="EMBL" id="HGZ60197.1"/>
    </source>
</evidence>
<keyword evidence="1 4" id="KW-0963">Cytoplasm</keyword>
<evidence type="ECO:0000256" key="4">
    <source>
        <dbReference type="HAMAP-Rule" id="MF_00623"/>
    </source>
</evidence>
<organism evidence="6">
    <name type="scientific">Fervidicoccus fontis</name>
    <dbReference type="NCBI Taxonomy" id="683846"/>
    <lineage>
        <taxon>Archaea</taxon>
        <taxon>Thermoproteota</taxon>
        <taxon>Thermoprotei</taxon>
        <taxon>Fervidicoccales</taxon>
        <taxon>Fervidicoccaceae</taxon>
        <taxon>Fervidicoccus</taxon>
    </lineage>
</organism>
<name>A0A7J3SKZ9_9CREN</name>
<dbReference type="InterPro" id="IPR054371">
    <property type="entry name" value="RRP4_N"/>
</dbReference>
<comment type="function">
    <text evidence="4">Non-catalytic component of the exosome, which is a complex involved in RNA degradation. Increases the RNA binding and the efficiency of RNA degradation. Confers strong poly(A) specificity to the exosome.</text>
</comment>
<comment type="caution">
    <text evidence="6">The sequence shown here is derived from an EMBL/GenBank/DDBJ whole genome shotgun (WGS) entry which is preliminary data.</text>
</comment>
<dbReference type="InterPro" id="IPR036612">
    <property type="entry name" value="KH_dom_type_1_sf"/>
</dbReference>
<dbReference type="Gene3D" id="2.40.50.100">
    <property type="match status" value="1"/>
</dbReference>
<comment type="similarity">
    <text evidence="4">Belongs to the RRP4 family.</text>
</comment>
<dbReference type="GO" id="GO:0008143">
    <property type="term" value="F:poly(A) binding"/>
    <property type="evidence" value="ECO:0007669"/>
    <property type="project" value="InterPro"/>
</dbReference>
<dbReference type="GO" id="GO:0000467">
    <property type="term" value="P:exonucleolytic trimming to generate mature 3'-end of 5.8S rRNA from tricistronic rRNA transcript (SSU-rRNA, 5.8S rRNA, LSU-rRNA)"/>
    <property type="evidence" value="ECO:0007669"/>
    <property type="project" value="TreeGrafter"/>
</dbReference>
<dbReference type="GO" id="GO:0034475">
    <property type="term" value="P:U4 snRNA 3'-end processing"/>
    <property type="evidence" value="ECO:0007669"/>
    <property type="project" value="TreeGrafter"/>
</dbReference>
<comment type="subunit">
    <text evidence="4">Component of the archaeal exosome complex. Forms a trimer of Rrp4 and/or Csl4 subunits. The trimer associates with an hexameric ring-like arrangement composed of 3 Rrp41-Rrp42 heterodimers.</text>
</comment>
<gene>
    <name evidence="4" type="primary">rrp4</name>
    <name evidence="6" type="ORF">ENW83_03195</name>
</gene>
<keyword evidence="2 4" id="KW-0271">Exosome</keyword>
<accession>A0A7J3SKZ9</accession>
<dbReference type="PANTHER" id="PTHR21321:SF4">
    <property type="entry name" value="EXOSOME COMPLEX COMPONENT RRP4"/>
    <property type="match status" value="1"/>
</dbReference>
<dbReference type="InterPro" id="IPR023474">
    <property type="entry name" value="Rrp4"/>
</dbReference>
<dbReference type="GO" id="GO:0071034">
    <property type="term" value="P:CUT catabolic process"/>
    <property type="evidence" value="ECO:0007669"/>
    <property type="project" value="TreeGrafter"/>
</dbReference>
<protein>
    <recommendedName>
        <fullName evidence="4">Exosome complex component Rrp4</fullName>
    </recommendedName>
</protein>
<dbReference type="Gene3D" id="3.30.1370.10">
    <property type="entry name" value="K Homology domain, type 1"/>
    <property type="match status" value="1"/>
</dbReference>
<dbReference type="PANTHER" id="PTHR21321">
    <property type="entry name" value="PNAS-3 RELATED"/>
    <property type="match status" value="1"/>
</dbReference>
<dbReference type="EMBL" id="DTLS01000086">
    <property type="protein sequence ID" value="HGZ60197.1"/>
    <property type="molecule type" value="Genomic_DNA"/>
</dbReference>